<dbReference type="PANTHER" id="PTHR42060">
    <property type="entry name" value="NHL REPEAT-CONTAINING PROTEIN-RELATED"/>
    <property type="match status" value="1"/>
</dbReference>
<organism evidence="2 3">
    <name type="scientific">Scytalidium lignicola</name>
    <name type="common">Hyphomycete</name>
    <dbReference type="NCBI Taxonomy" id="5539"/>
    <lineage>
        <taxon>Eukaryota</taxon>
        <taxon>Fungi</taxon>
        <taxon>Dikarya</taxon>
        <taxon>Ascomycota</taxon>
        <taxon>Pezizomycotina</taxon>
        <taxon>Leotiomycetes</taxon>
        <taxon>Leotiomycetes incertae sedis</taxon>
        <taxon>Scytalidium</taxon>
    </lineage>
</organism>
<keyword evidence="3" id="KW-1185">Reference proteome</keyword>
<dbReference type="Gene3D" id="2.120.10.30">
    <property type="entry name" value="TolB, C-terminal domain"/>
    <property type="match status" value="1"/>
</dbReference>
<feature type="chain" id="PRO_5017836886" description="SMP-30/Gluconolactonase/LRE-like region domain-containing protein" evidence="1">
    <location>
        <begin position="23"/>
        <end position="255"/>
    </location>
</feature>
<sequence>MRRPIFMPTLSLALGHGLLTSAVPAIQELYEFPNATWTENIAIRPSGQLLLMSIDYNRLFAFDPDASAPQIALQIPNVNSLTGIAEIAPDEFVVAGGVLNITAGEFLTNITFSIVEFSRSQATLKKTLTGPSLALPNGMASLTSAPGVVLVADSLAGRILRVDTKTGNISSVLESPELLPGSNGTPGVNGIKTLGAYLYYTNSATGFLGKVPMSADGWQFGNFETVVVLSTGGDVFDDFATDARGVCMPRCIPTR</sequence>
<evidence type="ECO:0000313" key="3">
    <source>
        <dbReference type="Proteomes" id="UP000258309"/>
    </source>
</evidence>
<reference evidence="2 3" key="1">
    <citation type="submission" date="2018-05" db="EMBL/GenBank/DDBJ databases">
        <title>Draft genome sequence of Scytalidium lignicola DSM 105466, a ubiquitous saprotrophic fungus.</title>
        <authorList>
            <person name="Buettner E."/>
            <person name="Gebauer A.M."/>
            <person name="Hofrichter M."/>
            <person name="Liers C."/>
            <person name="Kellner H."/>
        </authorList>
    </citation>
    <scope>NUCLEOTIDE SEQUENCE [LARGE SCALE GENOMIC DNA]</scope>
    <source>
        <strain evidence="2 3">DSM 105466</strain>
    </source>
</reference>
<evidence type="ECO:0000313" key="2">
    <source>
        <dbReference type="EMBL" id="RFU24176.1"/>
    </source>
</evidence>
<dbReference type="Proteomes" id="UP000258309">
    <property type="component" value="Unassembled WGS sequence"/>
</dbReference>
<dbReference type="EMBL" id="NCSJ02000493">
    <property type="protein sequence ID" value="RFU24176.1"/>
    <property type="molecule type" value="Genomic_DNA"/>
</dbReference>
<name>A0A3E2GSW3_SCYLI</name>
<dbReference type="PANTHER" id="PTHR42060:SF1">
    <property type="entry name" value="NHL REPEAT-CONTAINING PROTEIN"/>
    <property type="match status" value="1"/>
</dbReference>
<keyword evidence="1" id="KW-0732">Signal</keyword>
<dbReference type="AlphaFoldDB" id="A0A3E2GSW3"/>
<dbReference type="STRING" id="5539.A0A3E2GSW3"/>
<comment type="caution">
    <text evidence="2">The sequence shown here is derived from an EMBL/GenBank/DDBJ whole genome shotgun (WGS) entry which is preliminary data.</text>
</comment>
<dbReference type="SUPFAM" id="SSF63829">
    <property type="entry name" value="Calcium-dependent phosphotriesterase"/>
    <property type="match status" value="1"/>
</dbReference>
<proteinExistence type="predicted"/>
<dbReference type="OrthoDB" id="9977941at2759"/>
<evidence type="ECO:0008006" key="4">
    <source>
        <dbReference type="Google" id="ProtNLM"/>
    </source>
</evidence>
<evidence type="ECO:0000256" key="1">
    <source>
        <dbReference type="SAM" id="SignalP"/>
    </source>
</evidence>
<feature type="signal peptide" evidence="1">
    <location>
        <begin position="1"/>
        <end position="22"/>
    </location>
</feature>
<feature type="non-terminal residue" evidence="2">
    <location>
        <position position="255"/>
    </location>
</feature>
<accession>A0A3E2GSW3</accession>
<dbReference type="InterPro" id="IPR052998">
    <property type="entry name" value="Hetero-Diels-Alderase-like"/>
</dbReference>
<gene>
    <name evidence="2" type="ORF">B7463_g12161</name>
</gene>
<dbReference type="OMA" id="THGEYAY"/>
<feature type="non-terminal residue" evidence="2">
    <location>
        <position position="1"/>
    </location>
</feature>
<protein>
    <recommendedName>
        <fullName evidence="4">SMP-30/Gluconolactonase/LRE-like region domain-containing protein</fullName>
    </recommendedName>
</protein>
<dbReference type="InterPro" id="IPR011042">
    <property type="entry name" value="6-blade_b-propeller_TolB-like"/>
</dbReference>